<gene>
    <name evidence="1" type="ORF">IQ266_18835</name>
</gene>
<accession>A0A928VTI5</accession>
<evidence type="ECO:0000313" key="1">
    <source>
        <dbReference type="EMBL" id="MBE9031794.1"/>
    </source>
</evidence>
<protein>
    <submittedName>
        <fullName evidence="1">Uncharacterized protein</fullName>
    </submittedName>
</protein>
<dbReference type="EMBL" id="JADEXQ010000076">
    <property type="protein sequence ID" value="MBE9031794.1"/>
    <property type="molecule type" value="Genomic_DNA"/>
</dbReference>
<organism evidence="1 2">
    <name type="scientific">Romeriopsis navalis LEGE 11480</name>
    <dbReference type="NCBI Taxonomy" id="2777977"/>
    <lineage>
        <taxon>Bacteria</taxon>
        <taxon>Bacillati</taxon>
        <taxon>Cyanobacteriota</taxon>
        <taxon>Cyanophyceae</taxon>
        <taxon>Leptolyngbyales</taxon>
        <taxon>Leptolyngbyaceae</taxon>
        <taxon>Romeriopsis</taxon>
        <taxon>Romeriopsis navalis</taxon>
    </lineage>
</organism>
<sequence length="91" mass="9875">MDRSVMAPKPKGIPTAVNVQLASIGDYYSELLVVGARTVGSTPTSYASGMIKQALAANKNRIMERVAHHAQKWECTEQEAWSRLVAGDAED</sequence>
<name>A0A928VTI5_9CYAN</name>
<dbReference type="RefSeq" id="WP_264326622.1">
    <property type="nucleotide sequence ID" value="NZ_JADEXQ010000076.1"/>
</dbReference>
<dbReference type="AlphaFoldDB" id="A0A928VTI5"/>
<comment type="caution">
    <text evidence="1">The sequence shown here is derived from an EMBL/GenBank/DDBJ whole genome shotgun (WGS) entry which is preliminary data.</text>
</comment>
<keyword evidence="2" id="KW-1185">Reference proteome</keyword>
<dbReference type="Proteomes" id="UP000625316">
    <property type="component" value="Unassembled WGS sequence"/>
</dbReference>
<reference evidence="1" key="1">
    <citation type="submission" date="2020-10" db="EMBL/GenBank/DDBJ databases">
        <authorList>
            <person name="Castelo-Branco R."/>
            <person name="Eusebio N."/>
            <person name="Adriana R."/>
            <person name="Vieira A."/>
            <person name="Brugerolle De Fraissinette N."/>
            <person name="Rezende De Castro R."/>
            <person name="Schneider M.P."/>
            <person name="Vasconcelos V."/>
            <person name="Leao P.N."/>
        </authorList>
    </citation>
    <scope>NUCLEOTIDE SEQUENCE</scope>
    <source>
        <strain evidence="1">LEGE 11480</strain>
    </source>
</reference>
<proteinExistence type="predicted"/>
<evidence type="ECO:0000313" key="2">
    <source>
        <dbReference type="Proteomes" id="UP000625316"/>
    </source>
</evidence>